<feature type="non-terminal residue" evidence="1">
    <location>
        <position position="41"/>
    </location>
</feature>
<name>A0ACA9NZ62_9GLOM</name>
<accession>A0ACA9NZ62</accession>
<organism evidence="1 2">
    <name type="scientific">Dentiscutata heterogama</name>
    <dbReference type="NCBI Taxonomy" id="1316150"/>
    <lineage>
        <taxon>Eukaryota</taxon>
        <taxon>Fungi</taxon>
        <taxon>Fungi incertae sedis</taxon>
        <taxon>Mucoromycota</taxon>
        <taxon>Glomeromycotina</taxon>
        <taxon>Glomeromycetes</taxon>
        <taxon>Diversisporales</taxon>
        <taxon>Gigasporaceae</taxon>
        <taxon>Dentiscutata</taxon>
    </lineage>
</organism>
<keyword evidence="2" id="KW-1185">Reference proteome</keyword>
<gene>
    <name evidence="1" type="ORF">DHETER_LOCUS10719</name>
</gene>
<evidence type="ECO:0000313" key="2">
    <source>
        <dbReference type="Proteomes" id="UP000789702"/>
    </source>
</evidence>
<dbReference type="EMBL" id="CAJVPU010021688">
    <property type="protein sequence ID" value="CAG8682280.1"/>
    <property type="molecule type" value="Genomic_DNA"/>
</dbReference>
<proteinExistence type="predicted"/>
<comment type="caution">
    <text evidence="1">The sequence shown here is derived from an EMBL/GenBank/DDBJ whole genome shotgun (WGS) entry which is preliminary data.</text>
</comment>
<sequence>MEERRSVQGSNTSKPIIHSRNNSDGSLFISDTEKLDDTKAA</sequence>
<protein>
    <submittedName>
        <fullName evidence="1">6804_t:CDS:1</fullName>
    </submittedName>
</protein>
<evidence type="ECO:0000313" key="1">
    <source>
        <dbReference type="EMBL" id="CAG8682280.1"/>
    </source>
</evidence>
<reference evidence="1" key="1">
    <citation type="submission" date="2021-06" db="EMBL/GenBank/DDBJ databases">
        <authorList>
            <person name="Kallberg Y."/>
            <person name="Tangrot J."/>
            <person name="Rosling A."/>
        </authorList>
    </citation>
    <scope>NUCLEOTIDE SEQUENCE</scope>
    <source>
        <strain evidence="1">IL203A</strain>
    </source>
</reference>
<dbReference type="Proteomes" id="UP000789702">
    <property type="component" value="Unassembled WGS sequence"/>
</dbReference>